<reference evidence="1 2" key="2">
    <citation type="submission" date="2019-04" db="EMBL/GenBank/DDBJ databases">
        <title>The genome sequence of big-headed turtle.</title>
        <authorList>
            <person name="Gong S."/>
        </authorList>
    </citation>
    <scope>NUCLEOTIDE SEQUENCE [LARGE SCALE GENOMIC DNA]</scope>
    <source>
        <strain evidence="1">DO16091913</strain>
        <tissue evidence="1">Muscle</tissue>
    </source>
</reference>
<accession>A0A4D9DM84</accession>
<dbReference type="AlphaFoldDB" id="A0A4D9DM84"/>
<name>A0A4D9DM84_9SAUR</name>
<reference evidence="1 2" key="1">
    <citation type="submission" date="2019-04" db="EMBL/GenBank/DDBJ databases">
        <title>Draft genome of the big-headed turtle Platysternon megacephalum.</title>
        <authorList>
            <person name="Gong S."/>
        </authorList>
    </citation>
    <scope>NUCLEOTIDE SEQUENCE [LARGE SCALE GENOMIC DNA]</scope>
    <source>
        <strain evidence="1">DO16091913</strain>
        <tissue evidence="1">Muscle</tissue>
    </source>
</reference>
<comment type="caution">
    <text evidence="1">The sequence shown here is derived from an EMBL/GenBank/DDBJ whole genome shotgun (WGS) entry which is preliminary data.</text>
</comment>
<sequence>MCGCRCTAQLSSRHPSPCSASLERARLGTNPASYVQLFGCVSGSSRRARGGWLANAPSVGLVYLSNSTGFVAELLGAVPCPERSKSWPQGNEPGGDPVRLCLSIEVSSIVGREGLVQEQCRPAELPS</sequence>
<keyword evidence="2" id="KW-1185">Reference proteome</keyword>
<dbReference type="EMBL" id="QXTE01000801">
    <property type="protein sequence ID" value="TFJ96093.1"/>
    <property type="molecule type" value="Genomic_DNA"/>
</dbReference>
<organism evidence="1 2">
    <name type="scientific">Platysternon megacephalum</name>
    <name type="common">big-headed turtle</name>
    <dbReference type="NCBI Taxonomy" id="55544"/>
    <lineage>
        <taxon>Eukaryota</taxon>
        <taxon>Metazoa</taxon>
        <taxon>Chordata</taxon>
        <taxon>Craniata</taxon>
        <taxon>Vertebrata</taxon>
        <taxon>Euteleostomi</taxon>
        <taxon>Archelosauria</taxon>
        <taxon>Testudinata</taxon>
        <taxon>Testudines</taxon>
        <taxon>Cryptodira</taxon>
        <taxon>Durocryptodira</taxon>
        <taxon>Testudinoidea</taxon>
        <taxon>Platysternidae</taxon>
        <taxon>Platysternon</taxon>
    </lineage>
</organism>
<evidence type="ECO:0000313" key="2">
    <source>
        <dbReference type="Proteomes" id="UP000297703"/>
    </source>
</evidence>
<protein>
    <submittedName>
        <fullName evidence="1">Peptidase S1</fullName>
    </submittedName>
</protein>
<dbReference type="Proteomes" id="UP000297703">
    <property type="component" value="Unassembled WGS sequence"/>
</dbReference>
<evidence type="ECO:0000313" key="1">
    <source>
        <dbReference type="EMBL" id="TFJ96093.1"/>
    </source>
</evidence>
<proteinExistence type="predicted"/>
<gene>
    <name evidence="1" type="ORF">DR999_PMT22152</name>
</gene>